<keyword evidence="3" id="KW-1133">Transmembrane helix</keyword>
<protein>
    <submittedName>
        <fullName evidence="7">Receptor ligand binding region domain-containing protein</fullName>
    </submittedName>
</protein>
<evidence type="ECO:0000256" key="1">
    <source>
        <dbReference type="ARBA" id="ARBA00004370"/>
    </source>
</evidence>
<dbReference type="GO" id="GO:0016020">
    <property type="term" value="C:membrane"/>
    <property type="evidence" value="ECO:0007669"/>
    <property type="project" value="UniProtKB-SubCell"/>
</dbReference>
<reference evidence="7" key="1">
    <citation type="submission" date="2022-11" db="UniProtKB">
        <authorList>
            <consortium name="WormBaseParasite"/>
        </authorList>
    </citation>
    <scope>IDENTIFICATION</scope>
</reference>
<dbReference type="InterPro" id="IPR001828">
    <property type="entry name" value="ANF_lig-bd_rcpt"/>
</dbReference>
<proteinExistence type="predicted"/>
<feature type="domain" description="Receptor ligand binding region" evidence="5">
    <location>
        <begin position="3"/>
        <end position="109"/>
    </location>
</feature>
<keyword evidence="2" id="KW-0812">Transmembrane</keyword>
<evidence type="ECO:0000259" key="5">
    <source>
        <dbReference type="Pfam" id="PF01094"/>
    </source>
</evidence>
<evidence type="ECO:0000256" key="3">
    <source>
        <dbReference type="ARBA" id="ARBA00022989"/>
    </source>
</evidence>
<dbReference type="Pfam" id="PF01094">
    <property type="entry name" value="ANF_receptor"/>
    <property type="match status" value="1"/>
</dbReference>
<organism evidence="6 7">
    <name type="scientific">Acrobeloides nanus</name>
    <dbReference type="NCBI Taxonomy" id="290746"/>
    <lineage>
        <taxon>Eukaryota</taxon>
        <taxon>Metazoa</taxon>
        <taxon>Ecdysozoa</taxon>
        <taxon>Nematoda</taxon>
        <taxon>Chromadorea</taxon>
        <taxon>Rhabditida</taxon>
        <taxon>Tylenchina</taxon>
        <taxon>Cephalobomorpha</taxon>
        <taxon>Cephaloboidea</taxon>
        <taxon>Cephalobidae</taxon>
        <taxon>Acrobeloides</taxon>
    </lineage>
</organism>
<dbReference type="Proteomes" id="UP000887540">
    <property type="component" value="Unplaced"/>
</dbReference>
<sequence>MVVALKKTLKQFGWTEVALLYTIRRSDLVPRCSYLAADIDTSIGAADNMTLTYKRNIANDSYDTLKANLVKLQKMARIFIGCFESILDRRNILLAMTELGMITDEYVVLMLEVSNTGFIKTGQYFWVDTNVPPDGKDDIVKKAAEKVLVMDLQPLNLTSATFNSDVINNLAQWPFYCENCNPPGTNVDLYLLQFVVLMAVDARFHFSLLICSILLLASSL</sequence>
<comment type="subcellular location">
    <subcellularLocation>
        <location evidence="1">Membrane</location>
    </subcellularLocation>
</comment>
<dbReference type="WBParaSite" id="ACRNAN_scaffold638.g6624.t1">
    <property type="protein sequence ID" value="ACRNAN_scaffold638.g6624.t1"/>
    <property type="gene ID" value="ACRNAN_scaffold638.g6624"/>
</dbReference>
<dbReference type="SUPFAM" id="SSF53822">
    <property type="entry name" value="Periplasmic binding protein-like I"/>
    <property type="match status" value="1"/>
</dbReference>
<dbReference type="AlphaFoldDB" id="A0A914E819"/>
<evidence type="ECO:0000313" key="6">
    <source>
        <dbReference type="Proteomes" id="UP000887540"/>
    </source>
</evidence>
<dbReference type="InterPro" id="IPR028082">
    <property type="entry name" value="Peripla_BP_I"/>
</dbReference>
<evidence type="ECO:0000256" key="2">
    <source>
        <dbReference type="ARBA" id="ARBA00022692"/>
    </source>
</evidence>
<name>A0A914E819_9BILA</name>
<keyword evidence="4" id="KW-0472">Membrane</keyword>
<evidence type="ECO:0000313" key="7">
    <source>
        <dbReference type="WBParaSite" id="ACRNAN_scaffold638.g6624.t1"/>
    </source>
</evidence>
<keyword evidence="6" id="KW-1185">Reference proteome</keyword>
<dbReference type="Gene3D" id="3.40.50.2300">
    <property type="match status" value="1"/>
</dbReference>
<accession>A0A914E819</accession>
<evidence type="ECO:0000256" key="4">
    <source>
        <dbReference type="ARBA" id="ARBA00023136"/>
    </source>
</evidence>